<feature type="transmembrane region" description="Helical" evidence="7">
    <location>
        <begin position="199"/>
        <end position="219"/>
    </location>
</feature>
<evidence type="ECO:0000256" key="7">
    <source>
        <dbReference type="SAM" id="Phobius"/>
    </source>
</evidence>
<reference evidence="8 9" key="1">
    <citation type="submission" date="2023-05" db="EMBL/GenBank/DDBJ databases">
        <title>Actinoplanes sp. NEAU-A12 genome sequencing.</title>
        <authorList>
            <person name="Wang Z.-S."/>
        </authorList>
    </citation>
    <scope>NUCLEOTIDE SEQUENCE [LARGE SCALE GENOMIC DNA]</scope>
    <source>
        <strain evidence="8 9">NEAU-A12</strain>
    </source>
</reference>
<dbReference type="InterPro" id="IPR000715">
    <property type="entry name" value="Glycosyl_transferase_4"/>
</dbReference>
<evidence type="ECO:0000256" key="2">
    <source>
        <dbReference type="ARBA" id="ARBA00022475"/>
    </source>
</evidence>
<evidence type="ECO:0000256" key="5">
    <source>
        <dbReference type="ARBA" id="ARBA00022989"/>
    </source>
</evidence>
<comment type="caution">
    <text evidence="8">The sequence shown here is derived from an EMBL/GenBank/DDBJ whole genome shotgun (WGS) entry which is preliminary data.</text>
</comment>
<keyword evidence="5 7" id="KW-1133">Transmembrane helix</keyword>
<dbReference type="Pfam" id="PF00953">
    <property type="entry name" value="Glycos_transf_4"/>
    <property type="match status" value="1"/>
</dbReference>
<dbReference type="RefSeq" id="WP_282762170.1">
    <property type="nucleotide sequence ID" value="NZ_JASCTH010000014.1"/>
</dbReference>
<proteinExistence type="predicted"/>
<dbReference type="PANTHER" id="PTHR22926:SF3">
    <property type="entry name" value="UNDECAPRENYL-PHOSPHATE ALPHA-N-ACETYLGLUCOSAMINYL 1-PHOSPHATE TRANSFERASE"/>
    <property type="match status" value="1"/>
</dbReference>
<dbReference type="Proteomes" id="UP001241758">
    <property type="component" value="Unassembled WGS sequence"/>
</dbReference>
<feature type="transmembrane region" description="Helical" evidence="7">
    <location>
        <begin position="295"/>
        <end position="319"/>
    </location>
</feature>
<evidence type="ECO:0000256" key="6">
    <source>
        <dbReference type="ARBA" id="ARBA00023136"/>
    </source>
</evidence>
<feature type="transmembrane region" description="Helical" evidence="7">
    <location>
        <begin position="117"/>
        <end position="136"/>
    </location>
</feature>
<feature type="transmembrane region" description="Helical" evidence="7">
    <location>
        <begin position="167"/>
        <end position="187"/>
    </location>
</feature>
<keyword evidence="6 7" id="KW-0472">Membrane</keyword>
<keyword evidence="9" id="KW-1185">Reference proteome</keyword>
<evidence type="ECO:0000313" key="9">
    <source>
        <dbReference type="Proteomes" id="UP001241758"/>
    </source>
</evidence>
<name>A0ABT6WNJ6_9ACTN</name>
<comment type="subcellular location">
    <subcellularLocation>
        <location evidence="1">Cell membrane</location>
        <topology evidence="1">Multi-pass membrane protein</topology>
    </subcellularLocation>
</comment>
<evidence type="ECO:0008006" key="10">
    <source>
        <dbReference type="Google" id="ProtNLM"/>
    </source>
</evidence>
<evidence type="ECO:0000256" key="1">
    <source>
        <dbReference type="ARBA" id="ARBA00004651"/>
    </source>
</evidence>
<protein>
    <recommendedName>
        <fullName evidence="10">UDP-phosphate glycosyltransferase</fullName>
    </recommendedName>
</protein>
<keyword evidence="2" id="KW-1003">Cell membrane</keyword>
<evidence type="ECO:0000256" key="4">
    <source>
        <dbReference type="ARBA" id="ARBA00022692"/>
    </source>
</evidence>
<gene>
    <name evidence="8" type="ORF">QLQ12_22035</name>
</gene>
<keyword evidence="4 7" id="KW-0812">Transmembrane</keyword>
<keyword evidence="3" id="KW-0808">Transferase</keyword>
<feature type="transmembrane region" description="Helical" evidence="7">
    <location>
        <begin position="6"/>
        <end position="27"/>
    </location>
</feature>
<dbReference type="EMBL" id="JASCTH010000014">
    <property type="protein sequence ID" value="MDI6101299.1"/>
    <property type="molecule type" value="Genomic_DNA"/>
</dbReference>
<dbReference type="PANTHER" id="PTHR22926">
    <property type="entry name" value="PHOSPHO-N-ACETYLMURAMOYL-PENTAPEPTIDE-TRANSFERASE"/>
    <property type="match status" value="1"/>
</dbReference>
<sequence length="340" mass="35313">MHVLLTGSIIAGVIGVCLQPVVVRVLVRRSILDIPNERSSHTVPTPRGGGIAIVMALVAALSIDETTRVFVVPLLLFGGIGLLEDLRGASIPVRLSLQCGAGVVAAAALTVPGHLGPAWTVVFPLATLWLVGYANVFNFMDGLNGMSAANAILSGGVYATAGWIHGVPVLTLVGVVTVVAAATFLPWNAGQAKVFPGDVGAYGLGALLAAVAVYALMAGLALEAVLAPLALYLTDTGCTLVRRVYRSERWYAPHRSHAFQRLTDVGWSHQAVTATTVAVGAVLSAAGLVAEGLPVTARLATDAAGVLLLIAYMALPTLLARRRAACRRLPGLQKENWTRA</sequence>
<feature type="transmembrane region" description="Helical" evidence="7">
    <location>
        <begin position="48"/>
        <end position="63"/>
    </location>
</feature>
<organism evidence="8 9">
    <name type="scientific">Actinoplanes sandaracinus</name>
    <dbReference type="NCBI Taxonomy" id="3045177"/>
    <lineage>
        <taxon>Bacteria</taxon>
        <taxon>Bacillati</taxon>
        <taxon>Actinomycetota</taxon>
        <taxon>Actinomycetes</taxon>
        <taxon>Micromonosporales</taxon>
        <taxon>Micromonosporaceae</taxon>
        <taxon>Actinoplanes</taxon>
    </lineage>
</organism>
<evidence type="ECO:0000313" key="8">
    <source>
        <dbReference type="EMBL" id="MDI6101299.1"/>
    </source>
</evidence>
<feature type="transmembrane region" description="Helical" evidence="7">
    <location>
        <begin position="266"/>
        <end position="289"/>
    </location>
</feature>
<evidence type="ECO:0000256" key="3">
    <source>
        <dbReference type="ARBA" id="ARBA00022679"/>
    </source>
</evidence>
<accession>A0ABT6WNJ6</accession>